<accession>A0ABT8RIV6</accession>
<comment type="caution">
    <text evidence="1">The sequence shown here is derived from an EMBL/GenBank/DDBJ whole genome shotgun (WGS) entry which is preliminary data.</text>
</comment>
<keyword evidence="2" id="KW-1185">Reference proteome</keyword>
<reference evidence="1" key="1">
    <citation type="submission" date="2023-07" db="EMBL/GenBank/DDBJ databases">
        <title>The genome sequence of Rhodocytophaga aerolata KACC 12507.</title>
        <authorList>
            <person name="Zhang X."/>
        </authorList>
    </citation>
    <scope>NUCLEOTIDE SEQUENCE</scope>
    <source>
        <strain evidence="1">KACC 12507</strain>
    </source>
</reference>
<evidence type="ECO:0000313" key="2">
    <source>
        <dbReference type="Proteomes" id="UP001168528"/>
    </source>
</evidence>
<dbReference type="Proteomes" id="UP001168528">
    <property type="component" value="Unassembled WGS sequence"/>
</dbReference>
<protein>
    <recommendedName>
        <fullName evidence="3">Lipocalin-like domain-containing protein</fullName>
    </recommendedName>
</protein>
<gene>
    <name evidence="1" type="ORF">Q0590_33805</name>
</gene>
<dbReference type="RefSeq" id="WP_302042098.1">
    <property type="nucleotide sequence ID" value="NZ_JAUKPO010000051.1"/>
</dbReference>
<name>A0ABT8RIV6_9BACT</name>
<proteinExistence type="predicted"/>
<evidence type="ECO:0008006" key="3">
    <source>
        <dbReference type="Google" id="ProtNLM"/>
    </source>
</evidence>
<organism evidence="1 2">
    <name type="scientific">Rhodocytophaga aerolata</name>
    <dbReference type="NCBI Taxonomy" id="455078"/>
    <lineage>
        <taxon>Bacteria</taxon>
        <taxon>Pseudomonadati</taxon>
        <taxon>Bacteroidota</taxon>
        <taxon>Cytophagia</taxon>
        <taxon>Cytophagales</taxon>
        <taxon>Rhodocytophagaceae</taxon>
        <taxon>Rhodocytophaga</taxon>
    </lineage>
</organism>
<evidence type="ECO:0000313" key="1">
    <source>
        <dbReference type="EMBL" id="MDO1451299.1"/>
    </source>
</evidence>
<sequence length="127" mass="14776">MRPILIVLCFVILPMISLAQKKSTAEIITGKWKIKHNLPAIDNNAFDELDSLDRKAELMQEEDKQATFNNGQFILGNGRKKGKYMFKGSRIYLDDVEYRTTYYSDDKFILLRKASPNVVLSYTFERM</sequence>
<dbReference type="EMBL" id="JAUKPO010000051">
    <property type="protein sequence ID" value="MDO1451299.1"/>
    <property type="molecule type" value="Genomic_DNA"/>
</dbReference>